<reference evidence="7" key="1">
    <citation type="submission" date="2016-11" db="UniProtKB">
        <authorList>
            <consortium name="WormBaseParasite"/>
        </authorList>
    </citation>
    <scope>IDENTIFICATION</scope>
    <source>
        <strain evidence="7">pt0022</strain>
    </source>
</reference>
<dbReference type="InterPro" id="IPR005225">
    <property type="entry name" value="Small_GTP-bd"/>
</dbReference>
<dbReference type="GO" id="GO:0008333">
    <property type="term" value="P:endosome to lysosome transport"/>
    <property type="evidence" value="ECO:0007669"/>
    <property type="project" value="TreeGrafter"/>
</dbReference>
<protein>
    <recommendedName>
        <fullName evidence="6">Ras-related protein Rab</fullName>
    </recommendedName>
</protein>
<dbReference type="Pfam" id="PF00071">
    <property type="entry name" value="Ras"/>
    <property type="match status" value="1"/>
</dbReference>
<dbReference type="PANTHER" id="PTHR47981">
    <property type="entry name" value="RAB FAMILY"/>
    <property type="match status" value="1"/>
</dbReference>
<dbReference type="InterPro" id="IPR001806">
    <property type="entry name" value="Small_GTPase"/>
</dbReference>
<evidence type="ECO:0000313" key="7">
    <source>
        <dbReference type="WBParaSite" id="maker-PairedContig_2091-snap-gene-10.18-mRNA-1"/>
    </source>
</evidence>
<keyword evidence="3 6" id="KW-0342">GTP-binding</keyword>
<dbReference type="PROSITE" id="PS51419">
    <property type="entry name" value="RAB"/>
    <property type="match status" value="1"/>
</dbReference>
<dbReference type="PANTHER" id="PTHR47981:SF39">
    <property type="entry name" value="RAS-RELATED PROTEIN RAB"/>
    <property type="match status" value="1"/>
</dbReference>
<dbReference type="GO" id="GO:0005802">
    <property type="term" value="C:trans-Golgi network"/>
    <property type="evidence" value="ECO:0007669"/>
    <property type="project" value="UniProtKB-UniRule"/>
</dbReference>
<keyword evidence="5 6" id="KW-0636">Prenylation</keyword>
<dbReference type="SUPFAM" id="SSF52540">
    <property type="entry name" value="P-loop containing nucleoside triphosphate hydrolases"/>
    <property type="match status" value="1"/>
</dbReference>
<dbReference type="SMART" id="SM00176">
    <property type="entry name" value="RAN"/>
    <property type="match status" value="1"/>
</dbReference>
<dbReference type="SMART" id="SM00175">
    <property type="entry name" value="RAB"/>
    <property type="match status" value="1"/>
</dbReference>
<dbReference type="GO" id="GO:0090385">
    <property type="term" value="P:phagosome-lysosome fusion"/>
    <property type="evidence" value="ECO:0007669"/>
    <property type="project" value="TreeGrafter"/>
</dbReference>
<dbReference type="PROSITE" id="PS51421">
    <property type="entry name" value="RAS"/>
    <property type="match status" value="1"/>
</dbReference>
<dbReference type="Gene3D" id="3.40.50.300">
    <property type="entry name" value="P-loop containing nucleotide triphosphate hydrolases"/>
    <property type="match status" value="1"/>
</dbReference>
<dbReference type="CDD" id="cd04107">
    <property type="entry name" value="Rab32_Rab38"/>
    <property type="match status" value="1"/>
</dbReference>
<proteinExistence type="inferred from homology"/>
<dbReference type="InterPro" id="IPR030697">
    <property type="entry name" value="Rab29/Rab38/Rab32"/>
</dbReference>
<keyword evidence="4 6" id="KW-0449">Lipoprotein</keyword>
<organism evidence="7">
    <name type="scientific">Wuchereria bancrofti</name>
    <dbReference type="NCBI Taxonomy" id="6293"/>
    <lineage>
        <taxon>Eukaryota</taxon>
        <taxon>Metazoa</taxon>
        <taxon>Ecdysozoa</taxon>
        <taxon>Nematoda</taxon>
        <taxon>Chromadorea</taxon>
        <taxon>Rhabditida</taxon>
        <taxon>Spirurina</taxon>
        <taxon>Spiruromorpha</taxon>
        <taxon>Filarioidea</taxon>
        <taxon>Onchocercidae</taxon>
        <taxon>Wuchereria</taxon>
    </lineage>
</organism>
<keyword evidence="6" id="KW-0472">Membrane</keyword>
<dbReference type="FunFam" id="3.40.50.300:FF:000222">
    <property type="entry name" value="RAB32, member RAS oncogene family"/>
    <property type="match status" value="1"/>
</dbReference>
<name>A0A1I8EHK8_WUCBA</name>
<keyword evidence="2 6" id="KW-0547">Nucleotide-binding</keyword>
<evidence type="ECO:0000256" key="5">
    <source>
        <dbReference type="ARBA" id="ARBA00023289"/>
    </source>
</evidence>
<dbReference type="STRING" id="6293.A0A1I8EHK8"/>
<dbReference type="GO" id="GO:0005525">
    <property type="term" value="F:GTP binding"/>
    <property type="evidence" value="ECO:0007669"/>
    <property type="project" value="UniProtKB-UniRule"/>
</dbReference>
<dbReference type="GO" id="GO:0045335">
    <property type="term" value="C:phagocytic vesicle"/>
    <property type="evidence" value="ECO:0007669"/>
    <property type="project" value="TreeGrafter"/>
</dbReference>
<dbReference type="NCBIfam" id="TIGR00231">
    <property type="entry name" value="small_GTP"/>
    <property type="match status" value="1"/>
</dbReference>
<comment type="similarity">
    <text evidence="1 6">Belongs to the small GTPase superfamily. Rab family.</text>
</comment>
<accession>A0A1I8EHK8</accession>
<dbReference type="SMART" id="SM00174">
    <property type="entry name" value="RHO"/>
    <property type="match status" value="1"/>
</dbReference>
<dbReference type="GO" id="GO:0003924">
    <property type="term" value="F:GTPase activity"/>
    <property type="evidence" value="ECO:0007669"/>
    <property type="project" value="UniProtKB-UniRule"/>
</dbReference>
<dbReference type="PRINTS" id="PR00449">
    <property type="entry name" value="RASTRNSFRMNG"/>
</dbReference>
<dbReference type="InterPro" id="IPR027417">
    <property type="entry name" value="P-loop_NTPase"/>
</dbReference>
<dbReference type="GO" id="GO:0005770">
    <property type="term" value="C:late endosome"/>
    <property type="evidence" value="ECO:0007669"/>
    <property type="project" value="TreeGrafter"/>
</dbReference>
<evidence type="ECO:0000256" key="3">
    <source>
        <dbReference type="ARBA" id="ARBA00023134"/>
    </source>
</evidence>
<comment type="function">
    <text evidence="6">The small GTPases Rab are key regulators in vesicle trafficking.</text>
</comment>
<sequence length="258" mass="29277">MIIATVKTNQPLFFRKFPDIVKEIKEEKKSSFQPSTSSNGYVVSPKDQFLFKILIIGDVGTGKSSIVQRYAHNLFTQHYKATVGVDFATRTLLWSDGATLRLQLWDISGQDRFSNMTRVYYKDAHGAIVVFDCTRQNTYDGALRWKSDLDSKITLATGKPLPCILVANKADLDNKITNGKLEECREKGGFLNALKTSAKANYGIEDAFGLLAEQILEIKKNGQYAVPYSQNDQIIKRLHYTPERKRRKFGSKWRSCCN</sequence>
<dbReference type="WBParaSite" id="maker-PairedContig_2091-snap-gene-10.18-mRNA-1">
    <property type="protein sequence ID" value="maker-PairedContig_2091-snap-gene-10.18-mRNA-1"/>
    <property type="gene ID" value="maker-PairedContig_2091-snap-gene-10.18"/>
</dbReference>
<dbReference type="AlphaFoldDB" id="A0A1I8EHK8"/>
<dbReference type="GO" id="GO:0005764">
    <property type="term" value="C:lysosome"/>
    <property type="evidence" value="ECO:0007669"/>
    <property type="project" value="TreeGrafter"/>
</dbReference>
<dbReference type="SMART" id="SM00173">
    <property type="entry name" value="RAS"/>
    <property type="match status" value="1"/>
</dbReference>
<dbReference type="GO" id="GO:0016020">
    <property type="term" value="C:membrane"/>
    <property type="evidence" value="ECO:0007669"/>
    <property type="project" value="UniProtKB-SubCell"/>
</dbReference>
<evidence type="ECO:0000256" key="1">
    <source>
        <dbReference type="ARBA" id="ARBA00006270"/>
    </source>
</evidence>
<evidence type="ECO:0000256" key="6">
    <source>
        <dbReference type="RuleBase" id="RU367128"/>
    </source>
</evidence>
<evidence type="ECO:0000256" key="4">
    <source>
        <dbReference type="ARBA" id="ARBA00023288"/>
    </source>
</evidence>
<evidence type="ECO:0000256" key="2">
    <source>
        <dbReference type="ARBA" id="ARBA00022741"/>
    </source>
</evidence>
<comment type="subcellular location">
    <subcellularLocation>
        <location evidence="6">Membrane</location>
        <topology evidence="6">Lipid-anchor</topology>
    </subcellularLocation>
</comment>